<dbReference type="Pfam" id="PF19063">
    <property type="entry name" value="DUF5759"/>
    <property type="match status" value="1"/>
</dbReference>
<dbReference type="AlphaFoldDB" id="A0A6C0B5L1"/>
<reference evidence="1" key="1">
    <citation type="journal article" date="2020" name="Nature">
        <title>Giant virus diversity and host interactions through global metagenomics.</title>
        <authorList>
            <person name="Schulz F."/>
            <person name="Roux S."/>
            <person name="Paez-Espino D."/>
            <person name="Jungbluth S."/>
            <person name="Walsh D.A."/>
            <person name="Denef V.J."/>
            <person name="McMahon K.D."/>
            <person name="Konstantinidis K.T."/>
            <person name="Eloe-Fadrosh E.A."/>
            <person name="Kyrpides N.C."/>
            <person name="Woyke T."/>
        </authorList>
    </citation>
    <scope>NUCLEOTIDE SEQUENCE</scope>
    <source>
        <strain evidence="1">GVMAG-M-3300009422-16</strain>
    </source>
</reference>
<sequence length="132" mass="15339">MINIFKLNKKRDQQALNKEYIFKNVLAKIHNKIEANSNKGVPQLIYIIPRVILGLPTYDQINCASYCVNKLRANGFIIVYTYPNLLFISWDHVPSTLKNPEYKTLAYEILTKPDADYSEIIKEISNFKTLKN</sequence>
<name>A0A6C0B5L1_9ZZZZ</name>
<dbReference type="EMBL" id="MN739062">
    <property type="protein sequence ID" value="QHS86808.1"/>
    <property type="molecule type" value="Genomic_DNA"/>
</dbReference>
<proteinExistence type="predicted"/>
<organism evidence="1">
    <name type="scientific">viral metagenome</name>
    <dbReference type="NCBI Taxonomy" id="1070528"/>
    <lineage>
        <taxon>unclassified sequences</taxon>
        <taxon>metagenomes</taxon>
        <taxon>organismal metagenomes</taxon>
    </lineage>
</organism>
<accession>A0A6C0B5L1</accession>
<protein>
    <submittedName>
        <fullName evidence="1">Uncharacterized protein</fullName>
    </submittedName>
</protein>
<evidence type="ECO:0000313" key="1">
    <source>
        <dbReference type="EMBL" id="QHS86808.1"/>
    </source>
</evidence>
<dbReference type="InterPro" id="IPR043977">
    <property type="entry name" value="DUF5759"/>
</dbReference>